<comment type="similarity">
    <text evidence="3">Belongs to the CEF1 family.</text>
</comment>
<feature type="domain" description="Myb-like" evidence="24">
    <location>
        <begin position="490"/>
        <end position="541"/>
    </location>
</feature>
<dbReference type="Pfam" id="PF13921">
    <property type="entry name" value="Myb_DNA-bind_6"/>
    <property type="match status" value="1"/>
</dbReference>
<feature type="domain" description="HTH myb-type" evidence="25">
    <location>
        <begin position="490"/>
        <end position="545"/>
    </location>
</feature>
<evidence type="ECO:0000256" key="21">
    <source>
        <dbReference type="SAM" id="Coils"/>
    </source>
</evidence>
<dbReference type="GO" id="GO:0008340">
    <property type="term" value="P:determination of adult lifespan"/>
    <property type="evidence" value="ECO:0007669"/>
    <property type="project" value="UniProtKB-ARBA"/>
</dbReference>
<feature type="coiled-coil region" evidence="21">
    <location>
        <begin position="988"/>
        <end position="1015"/>
    </location>
</feature>
<keyword evidence="9" id="KW-0227">DNA damage</keyword>
<accession>A0A232FIW9</accession>
<dbReference type="STRING" id="543379.A0A232FIW9"/>
<dbReference type="CDD" id="cd11659">
    <property type="entry name" value="SANT_CDC5_II"/>
    <property type="match status" value="1"/>
</dbReference>
<dbReference type="EC" id="1.11.1.24" evidence="4"/>
<feature type="domain" description="HTH myb-type" evidence="25">
    <location>
        <begin position="546"/>
        <end position="595"/>
    </location>
</feature>
<dbReference type="GO" id="GO:0006281">
    <property type="term" value="P:DNA repair"/>
    <property type="evidence" value="ECO:0007669"/>
    <property type="project" value="UniProtKB-KW"/>
</dbReference>
<dbReference type="InterPro" id="IPR019479">
    <property type="entry name" value="Peroxiredoxin_C"/>
</dbReference>
<dbReference type="GO" id="GO:0042744">
    <property type="term" value="P:hydrogen peroxide catabolic process"/>
    <property type="evidence" value="ECO:0007669"/>
    <property type="project" value="UniProtKB-ARBA"/>
</dbReference>
<keyword evidence="28" id="KW-1185">Reference proteome</keyword>
<dbReference type="SUPFAM" id="SSF46689">
    <property type="entry name" value="Homeodomain-like"/>
    <property type="match status" value="1"/>
</dbReference>
<dbReference type="CDD" id="cd00167">
    <property type="entry name" value="SANT"/>
    <property type="match status" value="1"/>
</dbReference>
<evidence type="ECO:0000256" key="5">
    <source>
        <dbReference type="ARBA" id="ARBA00022559"/>
    </source>
</evidence>
<protein>
    <recommendedName>
        <fullName evidence="4">thioredoxin-dependent peroxiredoxin</fullName>
        <ecNumber evidence="4">1.11.1.24</ecNumber>
    </recommendedName>
</protein>
<dbReference type="GO" id="GO:0000977">
    <property type="term" value="F:RNA polymerase II transcription regulatory region sequence-specific DNA binding"/>
    <property type="evidence" value="ECO:0007669"/>
    <property type="project" value="TreeGrafter"/>
</dbReference>
<dbReference type="InterPro" id="IPR009057">
    <property type="entry name" value="Homeodomain-like_sf"/>
</dbReference>
<reference evidence="27 28" key="1">
    <citation type="journal article" date="2017" name="Curr. Biol.">
        <title>The Evolution of Venom by Co-option of Single-Copy Genes.</title>
        <authorList>
            <person name="Martinson E.O."/>
            <person name="Mrinalini"/>
            <person name="Kelkar Y.D."/>
            <person name="Chang C.H."/>
            <person name="Werren J.H."/>
        </authorList>
    </citation>
    <scope>NUCLEOTIDE SEQUENCE [LARGE SCALE GENOMIC DNA]</scope>
    <source>
        <strain evidence="27 28">Alberta</strain>
        <tissue evidence="27">Whole body</tissue>
    </source>
</reference>
<evidence type="ECO:0000256" key="18">
    <source>
        <dbReference type="ARBA" id="ARBA00023284"/>
    </source>
</evidence>
<dbReference type="InterPro" id="IPR001005">
    <property type="entry name" value="SANT/Myb"/>
</dbReference>
<evidence type="ECO:0000256" key="14">
    <source>
        <dbReference type="ARBA" id="ARBA00023157"/>
    </source>
</evidence>
<evidence type="ECO:0000256" key="23">
    <source>
        <dbReference type="SAM" id="SignalP"/>
    </source>
</evidence>
<evidence type="ECO:0000256" key="22">
    <source>
        <dbReference type="SAM" id="MobiDB-lite"/>
    </source>
</evidence>
<feature type="coiled-coil region" evidence="21">
    <location>
        <begin position="1146"/>
        <end position="1258"/>
    </location>
</feature>
<evidence type="ECO:0000256" key="2">
    <source>
        <dbReference type="ARBA" id="ARBA00009796"/>
    </source>
</evidence>
<dbReference type="GO" id="GO:0019725">
    <property type="term" value="P:cellular homeostasis"/>
    <property type="evidence" value="ECO:0007669"/>
    <property type="project" value="UniProtKB-ARBA"/>
</dbReference>
<feature type="region of interest" description="Disordered" evidence="22">
    <location>
        <begin position="596"/>
        <end position="632"/>
    </location>
</feature>
<organism evidence="27 28">
    <name type="scientific">Trichomalopsis sarcophagae</name>
    <dbReference type="NCBI Taxonomy" id="543379"/>
    <lineage>
        <taxon>Eukaryota</taxon>
        <taxon>Metazoa</taxon>
        <taxon>Ecdysozoa</taxon>
        <taxon>Arthropoda</taxon>
        <taxon>Hexapoda</taxon>
        <taxon>Insecta</taxon>
        <taxon>Pterygota</taxon>
        <taxon>Neoptera</taxon>
        <taxon>Endopterygota</taxon>
        <taxon>Hymenoptera</taxon>
        <taxon>Apocrita</taxon>
        <taxon>Proctotrupomorpha</taxon>
        <taxon>Chalcidoidea</taxon>
        <taxon>Pteromalidae</taxon>
        <taxon>Pteromalinae</taxon>
        <taxon>Trichomalopsis</taxon>
    </lineage>
</organism>
<evidence type="ECO:0000256" key="3">
    <source>
        <dbReference type="ARBA" id="ARBA00010506"/>
    </source>
</evidence>
<keyword evidence="8" id="KW-0677">Repeat</keyword>
<dbReference type="SMART" id="SM00717">
    <property type="entry name" value="SANT"/>
    <property type="match status" value="2"/>
</dbReference>
<keyword evidence="18" id="KW-0676">Redox-active center</keyword>
<feature type="region of interest" description="Disordered" evidence="22">
    <location>
        <begin position="739"/>
        <end position="768"/>
    </location>
</feature>
<evidence type="ECO:0000256" key="7">
    <source>
        <dbReference type="ARBA" id="ARBA00022728"/>
    </source>
</evidence>
<dbReference type="EMBL" id="NNAY01000180">
    <property type="protein sequence ID" value="OXU30247.1"/>
    <property type="molecule type" value="Genomic_DNA"/>
</dbReference>
<dbReference type="CDD" id="cd03015">
    <property type="entry name" value="PRX_Typ2cys"/>
    <property type="match status" value="1"/>
</dbReference>
<evidence type="ECO:0000256" key="10">
    <source>
        <dbReference type="ARBA" id="ARBA00022862"/>
    </source>
</evidence>
<evidence type="ECO:0000256" key="12">
    <source>
        <dbReference type="ARBA" id="ARBA00023054"/>
    </source>
</evidence>
<dbReference type="FunFam" id="3.40.30.10:FF:000003">
    <property type="entry name" value="Peroxiredoxin 1"/>
    <property type="match status" value="1"/>
</dbReference>
<dbReference type="PROSITE" id="PS51352">
    <property type="entry name" value="THIOREDOXIN_2"/>
    <property type="match status" value="1"/>
</dbReference>
<keyword evidence="13" id="KW-0238">DNA-binding</keyword>
<comment type="similarity">
    <text evidence="2">Belongs to the peroxiredoxin family. AhpC/Prx1 subfamily.</text>
</comment>
<feature type="domain" description="Thioredoxin" evidence="26">
    <location>
        <begin position="54"/>
        <end position="212"/>
    </location>
</feature>
<evidence type="ECO:0000256" key="17">
    <source>
        <dbReference type="ARBA" id="ARBA00023242"/>
    </source>
</evidence>
<keyword evidence="17" id="KW-0539">Nucleus</keyword>
<evidence type="ECO:0000313" key="27">
    <source>
        <dbReference type="EMBL" id="OXU30247.1"/>
    </source>
</evidence>
<dbReference type="InterPro" id="IPR013766">
    <property type="entry name" value="Thioredoxin_domain"/>
</dbReference>
<dbReference type="PANTHER" id="PTHR45885:SF1">
    <property type="entry name" value="CELL DIVISION CYCLE 5-LIKE PROTEIN"/>
    <property type="match status" value="1"/>
</dbReference>
<keyword evidence="12 21" id="KW-0175">Coiled coil</keyword>
<evidence type="ECO:0000256" key="16">
    <source>
        <dbReference type="ARBA" id="ARBA00023204"/>
    </source>
</evidence>
<sequence>MFSQALGLLVLLLATSSRAANKFGEDESCYSFAGGTVYPGSSKHEGHQLQTTKAVIGKKAPYWEGTAVVKGEFKEIKLTQFKGKYLVFFFYPLDFTFVCPTEILAFSDRVEEFRKLNVEVVAASVDSHFTHLAWINTPRKEGGLENIRIPLLSDLTHKIAKDYGVYLDDLGHTLRALFIIDGKGILRQITMNDLPVGRSVDETLRLVQAFQYTDEHGEVCPAGWKPGQDTIIPNPVDKKKFFSKNQGKATIGAGPSSRILKYTGQHLTAFVTSSKDGRIATESLKLNSLNLVTSSSHKHLLHDHEGPSRNSIAPCFGYRHQEEEEFLTLLFASKNSHHVRIKKKKNFKKQCITFNLPSSPDASISPDGENRTTFTVLWCLSKSATQETVASPASLTVTCQILKTSKCHPTDERNIEQNVKNNNGNRRTKTIVTRTWESAPPDASLQKASPLGVFEEPICMSTLSTGPRLCQEISGIKFLSKQLKTIKMPRIMIKGGVWRNTEDEILKAAVMKYGKNQWSRIASLLHRKSAKQCKARWFEWLDPSIKKTEWSREEDERLLHLAKLMPTQWRTIAPIVGRTAAQCLERYEYLLDQAQKKEEGDESVDDPRKLKPGEIDPNPETKPARPDPKDMDEDELEMLSEARARLANTQGKKAKRKAREKQLEEARRLAALQKRRELRAAGIQVQQKNKRKRGINYNTEIPFEKKPAPGFYDTSAEEIDPLASDFSNLRPANQLTWQEKEELERKKDKQKLKQRKENDIPESMINNEPLKKRSKLVLPEPQISDKELQQVVKLGRASEAAREIVLEGGNNASDSLLADYSLTPNTAMTPRTPAVVDRVLQEAQNVMALTHVDTPLKGGLNTPLSNADFSCVVPTPNAVATPNTVLATPFKSQRSDATPATPGSIRQQNALALPGQTPVRDKLNINPEDALEASQTPMEIKAVKEQLRAGLESLPKPKNDYEIVVPEEEINEDDGATTTTDVVEDQADIDARAQQELLEKQKRELEKRSQVIQRSLPRPNEVNMNVLRPSTEVSLTDLQRAEELIKQEMICMMQYDTLKNPVVPNHKRAQTIMNQANNYLEQHPYEEVSKDEFETAKKLLQEEMSVVKEGMAHGDLSLESYSTVWEECLSQVLYLEPQKRYTRATLASKKDRIEAYERKLEENRMHMTAEARRAAKMEKKLKVLLGGYQNRAQVLVKQYNDLNEQIEQLRLELSTFKFLQAQEEAALPRRLEALLEDVNRQREREQALQQRYAKLQEQLSENM</sequence>
<dbReference type="InterPro" id="IPR047242">
    <property type="entry name" value="CDC5L/Cef1"/>
</dbReference>
<keyword evidence="5" id="KW-0575">Peroxidase</keyword>
<name>A0A232FIW9_9HYME</name>
<evidence type="ECO:0000256" key="1">
    <source>
        <dbReference type="ARBA" id="ARBA00004123"/>
    </source>
</evidence>
<keyword evidence="14" id="KW-1015">Disulfide bond</keyword>
<dbReference type="GO" id="GO:0140824">
    <property type="term" value="F:thioredoxin-dependent peroxiredoxin activity"/>
    <property type="evidence" value="ECO:0007669"/>
    <property type="project" value="UniProtKB-EC"/>
</dbReference>
<dbReference type="PANTHER" id="PTHR45885">
    <property type="entry name" value="CELL DIVISION CYCLE 5-LIKE PROTEIN"/>
    <property type="match status" value="1"/>
</dbReference>
<dbReference type="InterPro" id="IPR021786">
    <property type="entry name" value="Cdc5p/Cef1_C"/>
</dbReference>
<dbReference type="PROSITE" id="PS51294">
    <property type="entry name" value="HTH_MYB"/>
    <property type="match status" value="2"/>
</dbReference>
<evidence type="ECO:0000256" key="15">
    <source>
        <dbReference type="ARBA" id="ARBA00023187"/>
    </source>
</evidence>
<dbReference type="OrthoDB" id="1410009at2759"/>
<keyword evidence="7" id="KW-0747">Spliceosome</keyword>
<comment type="catalytic activity">
    <reaction evidence="20">
        <text>a hydroperoxide + [thioredoxin]-dithiol = an alcohol + [thioredoxin]-disulfide + H2O</text>
        <dbReference type="Rhea" id="RHEA:62620"/>
        <dbReference type="Rhea" id="RHEA-COMP:10698"/>
        <dbReference type="Rhea" id="RHEA-COMP:10700"/>
        <dbReference type="ChEBI" id="CHEBI:15377"/>
        <dbReference type="ChEBI" id="CHEBI:29950"/>
        <dbReference type="ChEBI" id="CHEBI:30879"/>
        <dbReference type="ChEBI" id="CHEBI:35924"/>
        <dbReference type="ChEBI" id="CHEBI:50058"/>
        <dbReference type="EC" id="1.11.1.24"/>
    </reaction>
</comment>
<evidence type="ECO:0000313" key="28">
    <source>
        <dbReference type="Proteomes" id="UP000215335"/>
    </source>
</evidence>
<evidence type="ECO:0000259" key="26">
    <source>
        <dbReference type="PROSITE" id="PS51352"/>
    </source>
</evidence>
<dbReference type="GO" id="GO:0000981">
    <property type="term" value="F:DNA-binding transcription factor activity, RNA polymerase II-specific"/>
    <property type="evidence" value="ECO:0007669"/>
    <property type="project" value="TreeGrafter"/>
</dbReference>
<keyword evidence="6" id="KW-0507">mRNA processing</keyword>
<keyword evidence="15" id="KW-0508">mRNA splicing</keyword>
<dbReference type="FunFam" id="1.10.10.60:FF:000021">
    <property type="entry name" value="CDC5 cell division cycle 5-like"/>
    <property type="match status" value="1"/>
</dbReference>
<dbReference type="Gene3D" id="3.40.30.10">
    <property type="entry name" value="Glutaredoxin"/>
    <property type="match status" value="1"/>
</dbReference>
<dbReference type="Gene3D" id="1.10.10.60">
    <property type="entry name" value="Homeodomain-like"/>
    <property type="match status" value="2"/>
</dbReference>
<evidence type="ECO:0000256" key="20">
    <source>
        <dbReference type="ARBA" id="ARBA00049091"/>
    </source>
</evidence>
<dbReference type="Pfam" id="PF10417">
    <property type="entry name" value="1-cysPrx_C"/>
    <property type="match status" value="1"/>
</dbReference>
<gene>
    <name evidence="27" type="ORF">TSAR_008817</name>
</gene>
<dbReference type="InterPro" id="IPR047240">
    <property type="entry name" value="SANT_CDC5L_II"/>
</dbReference>
<feature type="signal peptide" evidence="23">
    <location>
        <begin position="1"/>
        <end position="19"/>
    </location>
</feature>
<dbReference type="GO" id="GO:0000974">
    <property type="term" value="C:Prp19 complex"/>
    <property type="evidence" value="ECO:0007669"/>
    <property type="project" value="InterPro"/>
</dbReference>
<evidence type="ECO:0000259" key="25">
    <source>
        <dbReference type="PROSITE" id="PS51294"/>
    </source>
</evidence>
<keyword evidence="11" id="KW-0560">Oxidoreductase</keyword>
<evidence type="ECO:0000256" key="9">
    <source>
        <dbReference type="ARBA" id="ARBA00022763"/>
    </source>
</evidence>
<dbReference type="GO" id="GO:0000398">
    <property type="term" value="P:mRNA splicing, via spliceosome"/>
    <property type="evidence" value="ECO:0007669"/>
    <property type="project" value="InterPro"/>
</dbReference>
<dbReference type="InterPro" id="IPR000866">
    <property type="entry name" value="AhpC/TSA"/>
</dbReference>
<comment type="subcellular location">
    <subcellularLocation>
        <location evidence="1">Nucleus</location>
    </subcellularLocation>
</comment>
<feature type="domain" description="Myb-like" evidence="24">
    <location>
        <begin position="542"/>
        <end position="591"/>
    </location>
</feature>
<evidence type="ECO:0000256" key="19">
    <source>
        <dbReference type="ARBA" id="ARBA00023306"/>
    </source>
</evidence>
<comment type="caution">
    <text evidence="27">The sequence shown here is derived from an EMBL/GenBank/DDBJ whole genome shotgun (WGS) entry which is preliminary data.</text>
</comment>
<evidence type="ECO:0000256" key="8">
    <source>
        <dbReference type="ARBA" id="ARBA00022737"/>
    </source>
</evidence>
<evidence type="ECO:0000256" key="13">
    <source>
        <dbReference type="ARBA" id="ARBA00023125"/>
    </source>
</evidence>
<keyword evidence="19" id="KW-0131">Cell cycle</keyword>
<evidence type="ECO:0000256" key="4">
    <source>
        <dbReference type="ARBA" id="ARBA00013017"/>
    </source>
</evidence>
<dbReference type="InterPro" id="IPR036249">
    <property type="entry name" value="Thioredoxin-like_sf"/>
</dbReference>
<dbReference type="InterPro" id="IPR017930">
    <property type="entry name" value="Myb_dom"/>
</dbReference>
<feature type="compositionally biased region" description="Basic and acidic residues" evidence="22">
    <location>
        <begin position="596"/>
        <end position="614"/>
    </location>
</feature>
<dbReference type="FunFam" id="1.10.10.60:FF:000091">
    <property type="entry name" value="CDC5 cell division cycle 5-like"/>
    <property type="match status" value="1"/>
</dbReference>
<proteinExistence type="inferred from homology"/>
<dbReference type="PROSITE" id="PS50090">
    <property type="entry name" value="MYB_LIKE"/>
    <property type="match status" value="2"/>
</dbReference>
<keyword evidence="16" id="KW-0234">DNA repair</keyword>
<dbReference type="Proteomes" id="UP000215335">
    <property type="component" value="Unassembled WGS sequence"/>
</dbReference>
<keyword evidence="23" id="KW-0732">Signal</keyword>
<feature type="chain" id="PRO_5012308296" description="thioredoxin-dependent peroxiredoxin" evidence="23">
    <location>
        <begin position="20"/>
        <end position="1263"/>
    </location>
</feature>
<dbReference type="Pfam" id="PF11831">
    <property type="entry name" value="Myb_Cef"/>
    <property type="match status" value="1"/>
</dbReference>
<evidence type="ECO:0000256" key="11">
    <source>
        <dbReference type="ARBA" id="ARBA00023002"/>
    </source>
</evidence>
<evidence type="ECO:0000256" key="6">
    <source>
        <dbReference type="ARBA" id="ARBA00022664"/>
    </source>
</evidence>
<dbReference type="GO" id="GO:0005681">
    <property type="term" value="C:spliceosomal complex"/>
    <property type="evidence" value="ECO:0007669"/>
    <property type="project" value="UniProtKB-KW"/>
</dbReference>
<dbReference type="AlphaFoldDB" id="A0A232FIW9"/>
<keyword evidence="10" id="KW-0049">Antioxidant</keyword>
<dbReference type="SUPFAM" id="SSF52833">
    <property type="entry name" value="Thioredoxin-like"/>
    <property type="match status" value="1"/>
</dbReference>
<evidence type="ECO:0000259" key="24">
    <source>
        <dbReference type="PROSITE" id="PS50090"/>
    </source>
</evidence>
<dbReference type="Pfam" id="PF00578">
    <property type="entry name" value="AhpC-TSA"/>
    <property type="match status" value="1"/>
</dbReference>